<dbReference type="Proteomes" id="UP000557717">
    <property type="component" value="Unassembled WGS sequence"/>
</dbReference>
<protein>
    <submittedName>
        <fullName evidence="1">Uncharacterized protein</fullName>
    </submittedName>
</protein>
<comment type="caution">
    <text evidence="1">The sequence shown here is derived from an EMBL/GenBank/DDBJ whole genome shotgun (WGS) entry which is preliminary data.</text>
</comment>
<sequence length="42" mass="4578">MNHEKLKKAFLQGGEREAAGMSLRSLESVAAGRVEIHRLVAS</sequence>
<name>A0A840VCU2_9BACT</name>
<dbReference type="EMBL" id="JACHFD010000003">
    <property type="protein sequence ID" value="MBB5350671.1"/>
    <property type="molecule type" value="Genomic_DNA"/>
</dbReference>
<dbReference type="AlphaFoldDB" id="A0A840VCU2"/>
<proteinExistence type="predicted"/>
<gene>
    <name evidence="1" type="ORF">HNR46_000899</name>
</gene>
<evidence type="ECO:0000313" key="1">
    <source>
        <dbReference type="EMBL" id="MBB5350671.1"/>
    </source>
</evidence>
<organism evidence="1 2">
    <name type="scientific">Haloferula luteola</name>
    <dbReference type="NCBI Taxonomy" id="595692"/>
    <lineage>
        <taxon>Bacteria</taxon>
        <taxon>Pseudomonadati</taxon>
        <taxon>Verrucomicrobiota</taxon>
        <taxon>Verrucomicrobiia</taxon>
        <taxon>Verrucomicrobiales</taxon>
        <taxon>Verrucomicrobiaceae</taxon>
        <taxon>Haloferula</taxon>
    </lineage>
</organism>
<accession>A0A840VCU2</accession>
<evidence type="ECO:0000313" key="2">
    <source>
        <dbReference type="Proteomes" id="UP000557717"/>
    </source>
</evidence>
<reference evidence="1 2" key="1">
    <citation type="submission" date="2020-08" db="EMBL/GenBank/DDBJ databases">
        <title>Genomic Encyclopedia of Type Strains, Phase IV (KMG-IV): sequencing the most valuable type-strain genomes for metagenomic binning, comparative biology and taxonomic classification.</title>
        <authorList>
            <person name="Goeker M."/>
        </authorList>
    </citation>
    <scope>NUCLEOTIDE SEQUENCE [LARGE SCALE GENOMIC DNA]</scope>
    <source>
        <strain evidence="1 2">YC6886</strain>
    </source>
</reference>
<dbReference type="RefSeq" id="WP_281375543.1">
    <property type="nucleotide sequence ID" value="NZ_JACHFD010000003.1"/>
</dbReference>
<keyword evidence="2" id="KW-1185">Reference proteome</keyword>